<sequence>LSGVMRKAAELILFKGFSIGRDRVVISHLQYTDDILCIGEATVENLWTLKAILRGFEMTSDLKVNFWKSCLIVINFSLVFMNMVCTFLNCRIGLVSLRYIGLPIGVNRKSLSTWELMLERLRTV</sequence>
<keyword evidence="1" id="KW-1133">Transmembrane helix</keyword>
<feature type="transmembrane region" description="Helical" evidence="1">
    <location>
        <begin position="66"/>
        <end position="88"/>
    </location>
</feature>
<dbReference type="AlphaFoldDB" id="A0A392PHZ6"/>
<comment type="caution">
    <text evidence="2">The sequence shown here is derived from an EMBL/GenBank/DDBJ whole genome shotgun (WGS) entry which is preliminary data.</text>
</comment>
<keyword evidence="3" id="KW-1185">Reference proteome</keyword>
<evidence type="ECO:0000313" key="2">
    <source>
        <dbReference type="EMBL" id="MCI11412.1"/>
    </source>
</evidence>
<evidence type="ECO:0000256" key="1">
    <source>
        <dbReference type="SAM" id="Phobius"/>
    </source>
</evidence>
<reference evidence="2 3" key="1">
    <citation type="journal article" date="2018" name="Front. Plant Sci.">
        <title>Red Clover (Trifolium pratense) and Zigzag Clover (T. medium) - A Picture of Genomic Similarities and Differences.</title>
        <authorList>
            <person name="Dluhosova J."/>
            <person name="Istvanek J."/>
            <person name="Nedelnik J."/>
            <person name="Repkova J."/>
        </authorList>
    </citation>
    <scope>NUCLEOTIDE SEQUENCE [LARGE SCALE GENOMIC DNA]</scope>
    <source>
        <strain evidence="3">cv. 10/8</strain>
        <tissue evidence="2">Leaf</tissue>
    </source>
</reference>
<proteinExistence type="predicted"/>
<feature type="non-terminal residue" evidence="2">
    <location>
        <position position="1"/>
    </location>
</feature>
<protein>
    <submittedName>
        <fullName evidence="2">F-box protein</fullName>
    </submittedName>
</protein>
<keyword evidence="1" id="KW-0812">Transmembrane</keyword>
<dbReference type="Proteomes" id="UP000265520">
    <property type="component" value="Unassembled WGS sequence"/>
</dbReference>
<organism evidence="2 3">
    <name type="scientific">Trifolium medium</name>
    <dbReference type="NCBI Taxonomy" id="97028"/>
    <lineage>
        <taxon>Eukaryota</taxon>
        <taxon>Viridiplantae</taxon>
        <taxon>Streptophyta</taxon>
        <taxon>Embryophyta</taxon>
        <taxon>Tracheophyta</taxon>
        <taxon>Spermatophyta</taxon>
        <taxon>Magnoliopsida</taxon>
        <taxon>eudicotyledons</taxon>
        <taxon>Gunneridae</taxon>
        <taxon>Pentapetalae</taxon>
        <taxon>rosids</taxon>
        <taxon>fabids</taxon>
        <taxon>Fabales</taxon>
        <taxon>Fabaceae</taxon>
        <taxon>Papilionoideae</taxon>
        <taxon>50 kb inversion clade</taxon>
        <taxon>NPAAA clade</taxon>
        <taxon>Hologalegina</taxon>
        <taxon>IRL clade</taxon>
        <taxon>Trifolieae</taxon>
        <taxon>Trifolium</taxon>
    </lineage>
</organism>
<accession>A0A392PHZ6</accession>
<keyword evidence="1" id="KW-0472">Membrane</keyword>
<dbReference type="EMBL" id="LXQA010080064">
    <property type="protein sequence ID" value="MCI11412.1"/>
    <property type="molecule type" value="Genomic_DNA"/>
</dbReference>
<evidence type="ECO:0000313" key="3">
    <source>
        <dbReference type="Proteomes" id="UP000265520"/>
    </source>
</evidence>
<name>A0A392PHZ6_9FABA</name>